<dbReference type="GO" id="GO:0003677">
    <property type="term" value="F:DNA binding"/>
    <property type="evidence" value="ECO:0007669"/>
    <property type="project" value="UniProtKB-UniRule"/>
</dbReference>
<evidence type="ECO:0000259" key="7">
    <source>
        <dbReference type="PROSITE" id="PS51755"/>
    </source>
</evidence>
<evidence type="ECO:0000256" key="5">
    <source>
        <dbReference type="ARBA" id="ARBA00023163"/>
    </source>
</evidence>
<dbReference type="InterPro" id="IPR036388">
    <property type="entry name" value="WH-like_DNA-bd_sf"/>
</dbReference>
<reference evidence="8 9" key="1">
    <citation type="submission" date="2019-11" db="EMBL/GenBank/DDBJ databases">
        <title>Streptomyces typhae sp. nov., a novel endophytic actinomycete isolated from the root of cattail pollen (Typha angustifolia L.).</title>
        <authorList>
            <person name="Peng C."/>
        </authorList>
    </citation>
    <scope>NUCLEOTIDE SEQUENCE [LARGE SCALE GENOMIC DNA]</scope>
    <source>
        <strain evidence="9">p1417</strain>
    </source>
</reference>
<keyword evidence="5" id="KW-0804">Transcription</keyword>
<dbReference type="RefSeq" id="WP_343041388.1">
    <property type="nucleotide sequence ID" value="NZ_WPNZ01000017.1"/>
</dbReference>
<dbReference type="PROSITE" id="PS51755">
    <property type="entry name" value="OMPR_PHOB"/>
    <property type="match status" value="1"/>
</dbReference>
<dbReference type="EMBL" id="WPNZ01000017">
    <property type="protein sequence ID" value="MVO88428.1"/>
    <property type="molecule type" value="Genomic_DNA"/>
</dbReference>
<dbReference type="InterPro" id="IPR016032">
    <property type="entry name" value="Sig_transdc_resp-reg_C-effctor"/>
</dbReference>
<evidence type="ECO:0000256" key="3">
    <source>
        <dbReference type="ARBA" id="ARBA00023015"/>
    </source>
</evidence>
<evidence type="ECO:0000256" key="2">
    <source>
        <dbReference type="ARBA" id="ARBA00023012"/>
    </source>
</evidence>
<dbReference type="InterPro" id="IPR011990">
    <property type="entry name" value="TPR-like_helical_dom_sf"/>
</dbReference>
<dbReference type="Gene3D" id="1.25.40.10">
    <property type="entry name" value="Tetratricopeptide repeat domain"/>
    <property type="match status" value="1"/>
</dbReference>
<evidence type="ECO:0000256" key="6">
    <source>
        <dbReference type="PROSITE-ProRule" id="PRU01091"/>
    </source>
</evidence>
<keyword evidence="3" id="KW-0805">Transcription regulation</keyword>
<dbReference type="SMART" id="SM00862">
    <property type="entry name" value="Trans_reg_C"/>
    <property type="match status" value="1"/>
</dbReference>
<name>A0A6L6X3L3_9ACTN</name>
<dbReference type="Pfam" id="PF03704">
    <property type="entry name" value="BTAD"/>
    <property type="match status" value="1"/>
</dbReference>
<keyword evidence="4 6" id="KW-0238">DNA-binding</keyword>
<evidence type="ECO:0000256" key="4">
    <source>
        <dbReference type="ARBA" id="ARBA00023125"/>
    </source>
</evidence>
<organism evidence="8 9">
    <name type="scientific">Streptomyces typhae</name>
    <dbReference type="NCBI Taxonomy" id="2681492"/>
    <lineage>
        <taxon>Bacteria</taxon>
        <taxon>Bacillati</taxon>
        <taxon>Actinomycetota</taxon>
        <taxon>Actinomycetes</taxon>
        <taxon>Kitasatosporales</taxon>
        <taxon>Streptomycetaceae</taxon>
        <taxon>Streptomyces</taxon>
    </lineage>
</organism>
<dbReference type="AlphaFoldDB" id="A0A6L6X3L3"/>
<dbReference type="Gene3D" id="1.10.10.10">
    <property type="entry name" value="Winged helix-like DNA-binding domain superfamily/Winged helix DNA-binding domain"/>
    <property type="match status" value="1"/>
</dbReference>
<proteinExistence type="inferred from homology"/>
<feature type="DNA-binding region" description="OmpR/PhoB-type" evidence="6">
    <location>
        <begin position="1"/>
        <end position="94"/>
    </location>
</feature>
<dbReference type="InterPro" id="IPR001867">
    <property type="entry name" value="OmpR/PhoB-type_DNA-bd"/>
</dbReference>
<dbReference type="InterPro" id="IPR051677">
    <property type="entry name" value="AfsR-DnrI-RedD_regulator"/>
</dbReference>
<dbReference type="GO" id="GO:0006355">
    <property type="term" value="P:regulation of DNA-templated transcription"/>
    <property type="evidence" value="ECO:0007669"/>
    <property type="project" value="InterPro"/>
</dbReference>
<dbReference type="SUPFAM" id="SSF46894">
    <property type="entry name" value="C-terminal effector domain of the bipartite response regulators"/>
    <property type="match status" value="1"/>
</dbReference>
<dbReference type="Pfam" id="PF00486">
    <property type="entry name" value="Trans_reg_C"/>
    <property type="match status" value="1"/>
</dbReference>
<accession>A0A6L6X3L3</accession>
<dbReference type="CDD" id="cd15831">
    <property type="entry name" value="BTAD"/>
    <property type="match status" value="1"/>
</dbReference>
<evidence type="ECO:0000313" key="9">
    <source>
        <dbReference type="Proteomes" id="UP000483802"/>
    </source>
</evidence>
<dbReference type="SUPFAM" id="SSF48452">
    <property type="entry name" value="TPR-like"/>
    <property type="match status" value="1"/>
</dbReference>
<comment type="similarity">
    <text evidence="1">Belongs to the AfsR/DnrI/RedD regulatory family.</text>
</comment>
<evidence type="ECO:0000313" key="8">
    <source>
        <dbReference type="EMBL" id="MVO88428.1"/>
    </source>
</evidence>
<dbReference type="InterPro" id="IPR005158">
    <property type="entry name" value="BTAD"/>
</dbReference>
<dbReference type="Proteomes" id="UP000483802">
    <property type="component" value="Unassembled WGS sequence"/>
</dbReference>
<gene>
    <name evidence="8" type="ORF">GPA10_27610</name>
</gene>
<protein>
    <submittedName>
        <fullName evidence="8">SARP family transcriptional regulator</fullName>
    </submittedName>
</protein>
<dbReference type="PANTHER" id="PTHR35807">
    <property type="entry name" value="TRANSCRIPTIONAL REGULATOR REDD-RELATED"/>
    <property type="match status" value="1"/>
</dbReference>
<keyword evidence="9" id="KW-1185">Reference proteome</keyword>
<dbReference type="GO" id="GO:0000160">
    <property type="term" value="P:phosphorelay signal transduction system"/>
    <property type="evidence" value="ECO:0007669"/>
    <property type="project" value="UniProtKB-KW"/>
</dbReference>
<evidence type="ECO:0000256" key="1">
    <source>
        <dbReference type="ARBA" id="ARBA00005820"/>
    </source>
</evidence>
<sequence>MKFKVLGSVGVEVGGQFHSVRGAQQRALLAVLLVNGGRMVPAEDLYTELWGDDPPLTVENALQAHVSRLRRTLHEWGPGQVALLARSTGYALEFPGEDLDMNVFRRRAAQARAVMEQDAGRAAALLGQCLQLWRGAPLQDAAKGPLCQSVAVQLGEEHLMATEDKLWLDFECEVPSAIGELKRLSVVHPWRERITEILMLALYRCGRQAEAIETYHAARGRMVAELGMEPSPQLRERFLDILNQAPVLPVQPPAPAPAPELVRAP</sequence>
<dbReference type="PANTHER" id="PTHR35807:SF1">
    <property type="entry name" value="TRANSCRIPTIONAL REGULATOR REDD"/>
    <property type="match status" value="1"/>
</dbReference>
<comment type="caution">
    <text evidence="8">The sequence shown here is derived from an EMBL/GenBank/DDBJ whole genome shotgun (WGS) entry which is preliminary data.</text>
</comment>
<feature type="domain" description="OmpR/PhoB-type" evidence="7">
    <location>
        <begin position="1"/>
        <end position="94"/>
    </location>
</feature>
<keyword evidence="2" id="KW-0902">Two-component regulatory system</keyword>
<dbReference type="SMART" id="SM01043">
    <property type="entry name" value="BTAD"/>
    <property type="match status" value="1"/>
</dbReference>